<accession>A0A6A0B075</accession>
<reference evidence="1 2" key="1">
    <citation type="submission" date="2020-02" db="EMBL/GenBank/DDBJ databases">
        <title>Whole Genome Shotgun Sequence of Streptomyces sp. strain CWH03.</title>
        <authorList>
            <person name="Dohra H."/>
            <person name="Kodani S."/>
            <person name="Yamamura H."/>
        </authorList>
    </citation>
    <scope>NUCLEOTIDE SEQUENCE [LARGE SCALE GENOMIC DNA]</scope>
    <source>
        <strain evidence="1 2">CWH03</strain>
    </source>
</reference>
<dbReference type="Proteomes" id="UP000484988">
    <property type="component" value="Unassembled WGS sequence"/>
</dbReference>
<keyword evidence="2" id="KW-1185">Reference proteome</keyword>
<organism evidence="1 2">
    <name type="scientific">Streptomyces pacificus</name>
    <dbReference type="NCBI Taxonomy" id="2705029"/>
    <lineage>
        <taxon>Bacteria</taxon>
        <taxon>Bacillati</taxon>
        <taxon>Actinomycetota</taxon>
        <taxon>Actinomycetes</taxon>
        <taxon>Kitasatosporales</taxon>
        <taxon>Streptomycetaceae</taxon>
        <taxon>Streptomyces</taxon>
    </lineage>
</organism>
<dbReference type="AlphaFoldDB" id="A0A6A0B075"/>
<sequence>MAPSATGPDPADRHRVAARCPAATRFDDHPGLPRIRCATPAIGHSDPESSMAKEAPAKLLPAPLTPLHGGGDRTPGALLCEPQRWL</sequence>
<comment type="caution">
    <text evidence="1">The sequence shown here is derived from an EMBL/GenBank/DDBJ whole genome shotgun (WGS) entry which is preliminary data.</text>
</comment>
<proteinExistence type="predicted"/>
<gene>
    <name evidence="1" type="ORF">SCWH03_42310</name>
</gene>
<evidence type="ECO:0000313" key="2">
    <source>
        <dbReference type="Proteomes" id="UP000484988"/>
    </source>
</evidence>
<name>A0A6A0B075_9ACTN</name>
<dbReference type="EMBL" id="BLLG01000013">
    <property type="protein sequence ID" value="GFH37991.1"/>
    <property type="molecule type" value="Genomic_DNA"/>
</dbReference>
<evidence type="ECO:0000313" key="1">
    <source>
        <dbReference type="EMBL" id="GFH37991.1"/>
    </source>
</evidence>
<protein>
    <submittedName>
        <fullName evidence="1">Uncharacterized protein</fullName>
    </submittedName>
</protein>